<comment type="caution">
    <text evidence="1">The sequence shown here is derived from an EMBL/GenBank/DDBJ whole genome shotgun (WGS) entry which is preliminary data.</text>
</comment>
<name>A0A2S6IR24_9FLAO</name>
<dbReference type="Proteomes" id="UP000239002">
    <property type="component" value="Unassembled WGS sequence"/>
</dbReference>
<sequence length="54" mass="6039">MEPSFIKVNKQLINPTEPRTANVKSRLESGLNGLKINHKINGTGIILPIKKMQQ</sequence>
<dbReference type="AlphaFoldDB" id="A0A2S6IR24"/>
<keyword evidence="2" id="KW-1185">Reference proteome</keyword>
<gene>
    <name evidence="1" type="ORF">LY01_00481</name>
</gene>
<evidence type="ECO:0000313" key="1">
    <source>
        <dbReference type="EMBL" id="PPK96658.1"/>
    </source>
</evidence>
<evidence type="ECO:0000313" key="2">
    <source>
        <dbReference type="Proteomes" id="UP000239002"/>
    </source>
</evidence>
<proteinExistence type="predicted"/>
<accession>A0A2S6IR24</accession>
<protein>
    <submittedName>
        <fullName evidence="1">Uncharacterized protein</fullName>
    </submittedName>
</protein>
<organism evidence="1 2">
    <name type="scientific">Nonlabens xylanidelens</name>
    <dbReference type="NCBI Taxonomy" id="191564"/>
    <lineage>
        <taxon>Bacteria</taxon>
        <taxon>Pseudomonadati</taxon>
        <taxon>Bacteroidota</taxon>
        <taxon>Flavobacteriia</taxon>
        <taxon>Flavobacteriales</taxon>
        <taxon>Flavobacteriaceae</taxon>
        <taxon>Nonlabens</taxon>
    </lineage>
</organism>
<dbReference type="EMBL" id="PTJE01000001">
    <property type="protein sequence ID" value="PPK96658.1"/>
    <property type="molecule type" value="Genomic_DNA"/>
</dbReference>
<reference evidence="1 2" key="1">
    <citation type="submission" date="2018-02" db="EMBL/GenBank/DDBJ databases">
        <title>Genomic Encyclopedia of Archaeal and Bacterial Type Strains, Phase II (KMG-II): from individual species to whole genera.</title>
        <authorList>
            <person name="Goeker M."/>
        </authorList>
    </citation>
    <scope>NUCLEOTIDE SEQUENCE [LARGE SCALE GENOMIC DNA]</scope>
    <source>
        <strain evidence="1 2">DSM 16809</strain>
    </source>
</reference>